<dbReference type="Gene3D" id="2.40.160.50">
    <property type="entry name" value="membrane protein fhac: a member of the omp85/tpsb transporter family"/>
    <property type="match status" value="1"/>
</dbReference>
<name>A0ABN9JKM5_9RALS</name>
<dbReference type="Pfam" id="PF08479">
    <property type="entry name" value="POTRA_2"/>
    <property type="match status" value="1"/>
</dbReference>
<feature type="signal peptide" evidence="5">
    <location>
        <begin position="1"/>
        <end position="27"/>
    </location>
</feature>
<evidence type="ECO:0000313" key="10">
    <source>
        <dbReference type="Proteomes" id="UP001189757"/>
    </source>
</evidence>
<dbReference type="Gene3D" id="3.10.20.310">
    <property type="entry name" value="membrane protein fhac"/>
    <property type="match status" value="1"/>
</dbReference>
<feature type="domain" description="Haemolysin activator HlyB C-terminal" evidence="6">
    <location>
        <begin position="236"/>
        <end position="550"/>
    </location>
</feature>
<dbReference type="PANTHER" id="PTHR34597:SF3">
    <property type="entry name" value="OUTER MEMBRANE TRANSPORTER CDIB"/>
    <property type="match status" value="1"/>
</dbReference>
<evidence type="ECO:0000256" key="2">
    <source>
        <dbReference type="ARBA" id="ARBA00022692"/>
    </source>
</evidence>
<feature type="region of interest" description="Disordered" evidence="4">
    <location>
        <begin position="37"/>
        <end position="67"/>
    </location>
</feature>
<dbReference type="PIRSF" id="PIRSF029745">
    <property type="entry name" value="FhaC"/>
    <property type="match status" value="1"/>
</dbReference>
<gene>
    <name evidence="9" type="primary">shlB_1</name>
    <name evidence="9" type="ORF">LMG18101_02606</name>
</gene>
<protein>
    <submittedName>
        <fullName evidence="9">Hemolysin transporter protein ShlB</fullName>
    </submittedName>
</protein>
<evidence type="ECO:0000259" key="7">
    <source>
        <dbReference type="Pfam" id="PF08479"/>
    </source>
</evidence>
<keyword evidence="5" id="KW-0732">Signal</keyword>
<keyword evidence="1" id="KW-0472">Membrane</keyword>
<keyword evidence="1" id="KW-1134">Transmembrane beta strand</keyword>
<dbReference type="Pfam" id="PF17287">
    <property type="entry name" value="POTRA_3"/>
    <property type="match status" value="1"/>
</dbReference>
<evidence type="ECO:0000256" key="3">
    <source>
        <dbReference type="ARBA" id="ARBA00023237"/>
    </source>
</evidence>
<dbReference type="InterPro" id="IPR027282">
    <property type="entry name" value="TPS"/>
</dbReference>
<evidence type="ECO:0000256" key="5">
    <source>
        <dbReference type="SAM" id="SignalP"/>
    </source>
</evidence>
<feature type="compositionally biased region" description="Basic and acidic residues" evidence="4">
    <location>
        <begin position="45"/>
        <end position="60"/>
    </location>
</feature>
<keyword evidence="2" id="KW-0812">Transmembrane</keyword>
<dbReference type="EMBL" id="CATZLL010000007">
    <property type="protein sequence ID" value="CAJ0815497.1"/>
    <property type="molecule type" value="Genomic_DNA"/>
</dbReference>
<dbReference type="InterPro" id="IPR035251">
    <property type="entry name" value="ShlB_POTRA"/>
</dbReference>
<dbReference type="InterPro" id="IPR051544">
    <property type="entry name" value="TPS_OM_transporter"/>
</dbReference>
<reference evidence="9 10" key="1">
    <citation type="submission" date="2023-07" db="EMBL/GenBank/DDBJ databases">
        <authorList>
            <person name="Peeters C."/>
        </authorList>
    </citation>
    <scope>NUCLEOTIDE SEQUENCE [LARGE SCALE GENOMIC DNA]</scope>
    <source>
        <strain evidence="9 10">LMG 18101</strain>
    </source>
</reference>
<dbReference type="RefSeq" id="WP_316681348.1">
    <property type="nucleotide sequence ID" value="NZ_CATZLL010000007.1"/>
</dbReference>
<dbReference type="InterPro" id="IPR005565">
    <property type="entry name" value="Hemolysn_activator_HlyB_C"/>
</dbReference>
<evidence type="ECO:0000313" key="9">
    <source>
        <dbReference type="EMBL" id="CAJ0815497.1"/>
    </source>
</evidence>
<proteinExistence type="predicted"/>
<feature type="domain" description="Polypeptide-transport-associated ShlB-type" evidence="7">
    <location>
        <begin position="121"/>
        <end position="177"/>
    </location>
</feature>
<evidence type="ECO:0000259" key="6">
    <source>
        <dbReference type="Pfam" id="PF03865"/>
    </source>
</evidence>
<feature type="chain" id="PRO_5047518300" evidence="5">
    <location>
        <begin position="28"/>
        <end position="590"/>
    </location>
</feature>
<feature type="domain" description="ShlB POTRA" evidence="8">
    <location>
        <begin position="179"/>
        <end position="231"/>
    </location>
</feature>
<sequence>MQFAKRILPTILALVGGAGLVSDVVFAQTTPGTVGQSAAAANAEQEQRLRQQQDAREREQTVQVPTVRAQQAEPVEFPALPAETPCFRIERFALEVSPDLSEAARAKGASDLPQDAFTFARAWLDHYRGQCIGKDGVQLLVKGVSQAILSRGYVTTRVLVPQQNLSSGALHLALVPGLIGEVRFADPAMRGTWKTAFPVRAGDLLNLRDLEQGLEQMKRVASQDVDMQIEPTQAPGVSDVVISVKRAKPWTVVASVDNSGTKSTGRLQGNLSVSIDNPLGLNDLFNIGYNQDLDFSNKGHGTHGWNGFYSMPWGYWTATISAYSSTYFQQIAGVNQTFVSSGNSQNLDFKLQRVIERSQNDVLGVQFRLSKRFGKSFIEDTEIPQQRRNNTIVEAGLTDRHYFGAAQFDGSLMVRQGVGDLGAQEDTLADGGGPTWRYRMLVADANLSVPFKVGAQPLRYVTTFRGQFTNDRLYSIDTLTIGSRYTVRGFDGETLLAGDKGFYWRNELQAPIGNTGLSLYSGVDYGRVYGPAASGLAGTQLAGAVIGMRGGWGTSVGSISYDLFVGTPIYKPATFHTAGVTGGFQLIYQY</sequence>
<keyword evidence="3" id="KW-0998">Cell outer membrane</keyword>
<evidence type="ECO:0000256" key="1">
    <source>
        <dbReference type="ARBA" id="ARBA00022452"/>
    </source>
</evidence>
<dbReference type="InterPro" id="IPR013686">
    <property type="entry name" value="Polypept-transport_assoc_ShlB"/>
</dbReference>
<dbReference type="PANTHER" id="PTHR34597">
    <property type="entry name" value="SLR1661 PROTEIN"/>
    <property type="match status" value="1"/>
</dbReference>
<organism evidence="9 10">
    <name type="scientific">Ralstonia flaminis</name>
    <dbReference type="NCBI Taxonomy" id="3058597"/>
    <lineage>
        <taxon>Bacteria</taxon>
        <taxon>Pseudomonadati</taxon>
        <taxon>Pseudomonadota</taxon>
        <taxon>Betaproteobacteria</taxon>
        <taxon>Burkholderiales</taxon>
        <taxon>Burkholderiaceae</taxon>
        <taxon>Ralstonia</taxon>
    </lineage>
</organism>
<evidence type="ECO:0000256" key="4">
    <source>
        <dbReference type="SAM" id="MobiDB-lite"/>
    </source>
</evidence>
<comment type="caution">
    <text evidence="9">The sequence shown here is derived from an EMBL/GenBank/DDBJ whole genome shotgun (WGS) entry which is preliminary data.</text>
</comment>
<accession>A0ABN9JKM5</accession>
<dbReference type="Proteomes" id="UP001189757">
    <property type="component" value="Unassembled WGS sequence"/>
</dbReference>
<evidence type="ECO:0000259" key="8">
    <source>
        <dbReference type="Pfam" id="PF17287"/>
    </source>
</evidence>
<dbReference type="Pfam" id="PF03865">
    <property type="entry name" value="ShlB"/>
    <property type="match status" value="1"/>
</dbReference>
<keyword evidence="10" id="KW-1185">Reference proteome</keyword>